<feature type="region of interest" description="Disordered" evidence="1">
    <location>
        <begin position="855"/>
        <end position="877"/>
    </location>
</feature>
<feature type="region of interest" description="Disordered" evidence="1">
    <location>
        <begin position="181"/>
        <end position="220"/>
    </location>
</feature>
<protein>
    <submittedName>
        <fullName evidence="2">Uncharacterized protein</fullName>
    </submittedName>
</protein>
<name>A0A5N6EJC8_9EURO</name>
<sequence length="877" mass="98694">MELRTGSSDRVTYPGNKTDIEDQEQPLEEGSRPGVMDPIEDVVTSRGLQEKAGLQLDQVLKVQQLNEASDFTVTDPDKNVTTNTSQESTDMSTYSSKDEMVLCSEGYKTEENQQEPLEKKKVRTEAIAFIRARTQARLARLEALPEEVLLNPTSEQYQYHPNESSSLSSTLQFPAEPSIRSTVMMEPVQAPKKKKKKSKKKPKKRLPLDIGNIDSPSNHALNQAGLSVRVPNVQPLSEEAPPSDDPSCSTQSQDLSEPSPSPYLQKADPKTEHPISTKPGKDFTPPYATQYEDRLQVEHKDTIEYHEGHSTERILGTGTTREQTYRDALLGTIDRRDKRRGSCIDPTTKLDTAEHNAALHAHPAPLTIEEWPSITGDTPAERDTREKRPKAPSSIDSGQDEEVSSTISSACVQPFRLGQSTRKNKASSKEKLPPIQEVTSEAFQGYSHVKPHSPHAERGSISSEIQSHLTCTPKSSKSTSTGWTSAEPQGTPQTESSEIEATETKNHHQKISTETRNVVIYQTKGSHAHPSSSLSSERPGRCTTTVQKYISTQKPEGFFWQLDSHGFPCAKAGCEKRCNLWDGATVICPRCGPFSEIRYCCKEHLLEDIKYHWLYCGQMTFEHICRENSIPRDVRDGLPLVPCLHPYDTPERHRQAVCFNARVREGDYFIFSDWSDLVTAGFPESDVEVRCSSRVIYTIRFEDANEKDRFRRVLAICLFMTIEVTELVDYLFRLIRDKLRSQTAPIELEAALKYQFQQEYCVTIQQHITGERHACVTDWDGRNRRNCQDAICRAEYLRLLGSLGGKGHCQLIDHLEGSYWILRAARTTHPDVTDAKARMRGEGFSDVADEDKREFRRGAGWDGAGTGDMEIEGINDD</sequence>
<feature type="compositionally biased region" description="Basic and acidic residues" evidence="1">
    <location>
        <begin position="267"/>
        <end position="281"/>
    </location>
</feature>
<feature type="compositionally biased region" description="Basic residues" evidence="1">
    <location>
        <begin position="191"/>
        <end position="205"/>
    </location>
</feature>
<feature type="region of interest" description="Disordered" evidence="1">
    <location>
        <begin position="360"/>
        <end position="436"/>
    </location>
</feature>
<feature type="region of interest" description="Disordered" evidence="1">
    <location>
        <begin position="1"/>
        <end position="38"/>
    </location>
</feature>
<feature type="compositionally biased region" description="Polar residues" evidence="1">
    <location>
        <begin position="486"/>
        <end position="496"/>
    </location>
</feature>
<proteinExistence type="predicted"/>
<feature type="region of interest" description="Disordered" evidence="1">
    <location>
        <begin position="234"/>
        <end position="287"/>
    </location>
</feature>
<evidence type="ECO:0000256" key="1">
    <source>
        <dbReference type="SAM" id="MobiDB-lite"/>
    </source>
</evidence>
<feature type="region of interest" description="Disordered" evidence="1">
    <location>
        <begin position="469"/>
        <end position="511"/>
    </location>
</feature>
<evidence type="ECO:0000313" key="3">
    <source>
        <dbReference type="Proteomes" id="UP000326799"/>
    </source>
</evidence>
<reference evidence="2 3" key="1">
    <citation type="submission" date="2019-04" db="EMBL/GenBank/DDBJ databases">
        <title>Fungal friends and foes A comparative genomics study of 23 Aspergillus species from section Flavi.</title>
        <authorList>
            <consortium name="DOE Joint Genome Institute"/>
            <person name="Kjaerbolling I."/>
            <person name="Vesth T.C."/>
            <person name="Frisvad J.C."/>
            <person name="Nybo J.L."/>
            <person name="Theobald S."/>
            <person name="Kildgaard S."/>
            <person name="Petersen T.I."/>
            <person name="Kuo A."/>
            <person name="Sato A."/>
            <person name="Lyhne E.K."/>
            <person name="Kogle M.E."/>
            <person name="Wiebenga A."/>
            <person name="Kun R.S."/>
            <person name="Lubbers R.J."/>
            <person name="Makela M.R."/>
            <person name="Barry K."/>
            <person name="Chovatia M."/>
            <person name="Clum A."/>
            <person name="Daum C."/>
            <person name="Haridas S."/>
            <person name="He G."/>
            <person name="LaButti K."/>
            <person name="Lipzen A."/>
            <person name="Mondo S."/>
            <person name="Pangilinan J."/>
            <person name="Riley R."/>
            <person name="Salamov A."/>
            <person name="Simmons B.A."/>
            <person name="Magnuson J.K."/>
            <person name="Henrissat B."/>
            <person name="Mortensen U.H."/>
            <person name="Larsen T.O."/>
            <person name="De vries R.P."/>
            <person name="Grigoriev I.V."/>
            <person name="Machida M."/>
            <person name="Baker S.E."/>
            <person name="Andersen M.R."/>
        </authorList>
    </citation>
    <scope>NUCLEOTIDE SEQUENCE [LARGE SCALE GENOMIC DNA]</scope>
    <source>
        <strain evidence="2 3">CBS 126849</strain>
    </source>
</reference>
<accession>A0A5N6EJC8</accession>
<gene>
    <name evidence="2" type="ORF">BDV33DRAFT_207255</name>
</gene>
<organism evidence="2 3">
    <name type="scientific">Aspergillus novoparasiticus</name>
    <dbReference type="NCBI Taxonomy" id="986946"/>
    <lineage>
        <taxon>Eukaryota</taxon>
        <taxon>Fungi</taxon>
        <taxon>Dikarya</taxon>
        <taxon>Ascomycota</taxon>
        <taxon>Pezizomycotina</taxon>
        <taxon>Eurotiomycetes</taxon>
        <taxon>Eurotiomycetidae</taxon>
        <taxon>Eurotiales</taxon>
        <taxon>Aspergillaceae</taxon>
        <taxon>Aspergillus</taxon>
        <taxon>Aspergillus subgen. Circumdati</taxon>
    </lineage>
</organism>
<feature type="region of interest" description="Disordered" evidence="1">
    <location>
        <begin position="73"/>
        <end position="96"/>
    </location>
</feature>
<feature type="compositionally biased region" description="Polar residues" evidence="1">
    <location>
        <begin position="79"/>
        <end position="95"/>
    </location>
</feature>
<dbReference type="EMBL" id="ML733479">
    <property type="protein sequence ID" value="KAB8216510.1"/>
    <property type="molecule type" value="Genomic_DNA"/>
</dbReference>
<keyword evidence="3" id="KW-1185">Reference proteome</keyword>
<feature type="compositionally biased region" description="Polar residues" evidence="1">
    <location>
        <begin position="1"/>
        <end position="10"/>
    </location>
</feature>
<evidence type="ECO:0000313" key="2">
    <source>
        <dbReference type="EMBL" id="KAB8216510.1"/>
    </source>
</evidence>
<feature type="compositionally biased region" description="Polar residues" evidence="1">
    <location>
        <begin position="246"/>
        <end position="258"/>
    </location>
</feature>
<feature type="compositionally biased region" description="Low complexity" evidence="1">
    <location>
        <begin position="470"/>
        <end position="485"/>
    </location>
</feature>
<dbReference type="AlphaFoldDB" id="A0A5N6EJC8"/>
<dbReference type="Proteomes" id="UP000326799">
    <property type="component" value="Unassembled WGS sequence"/>
</dbReference>